<evidence type="ECO:0000259" key="11">
    <source>
        <dbReference type="Pfam" id="PF03033"/>
    </source>
</evidence>
<feature type="binding site" evidence="10">
    <location>
        <position position="202"/>
    </location>
    <ligand>
        <name>UDP-N-acetyl-alpha-D-glucosamine</name>
        <dbReference type="ChEBI" id="CHEBI:57705"/>
    </ligand>
</feature>
<dbReference type="Pfam" id="PF04101">
    <property type="entry name" value="Glyco_tran_28_C"/>
    <property type="match status" value="1"/>
</dbReference>
<dbReference type="AlphaFoldDB" id="A0A1F6CH42"/>
<proteinExistence type="inferred from homology"/>
<dbReference type="InterPro" id="IPR004276">
    <property type="entry name" value="GlycoTrans_28_N"/>
</dbReference>
<evidence type="ECO:0000313" key="13">
    <source>
        <dbReference type="EMBL" id="OGG48574.1"/>
    </source>
</evidence>
<keyword evidence="3 10" id="KW-0328">Glycosyltransferase</keyword>
<comment type="similarity">
    <text evidence="10">Belongs to the glycosyltransferase 28 family. MurG subfamily.</text>
</comment>
<evidence type="ECO:0000256" key="2">
    <source>
        <dbReference type="ARBA" id="ARBA00022618"/>
    </source>
</evidence>
<keyword evidence="5 10" id="KW-0133">Cell shape</keyword>
<feature type="domain" description="Glycosyl transferase family 28 C-terminal" evidence="12">
    <location>
        <begin position="195"/>
        <end position="363"/>
    </location>
</feature>
<comment type="pathway">
    <text evidence="10">Cell wall biogenesis; peptidoglycan biosynthesis.</text>
</comment>
<dbReference type="GO" id="GO:0005975">
    <property type="term" value="P:carbohydrate metabolic process"/>
    <property type="evidence" value="ECO:0007669"/>
    <property type="project" value="InterPro"/>
</dbReference>
<dbReference type="SUPFAM" id="SSF53756">
    <property type="entry name" value="UDP-Glycosyltransferase/glycogen phosphorylase"/>
    <property type="match status" value="1"/>
</dbReference>
<dbReference type="EC" id="2.4.1.227" evidence="10"/>
<evidence type="ECO:0000313" key="14">
    <source>
        <dbReference type="Proteomes" id="UP000178815"/>
    </source>
</evidence>
<feature type="domain" description="Glycosyltransferase family 28 N-terminal" evidence="11">
    <location>
        <begin position="3"/>
        <end position="146"/>
    </location>
</feature>
<comment type="caution">
    <text evidence="10">Lacks conserved residue(s) required for the propagation of feature annotation.</text>
</comment>
<comment type="caution">
    <text evidence="13">The sequence shown here is derived from an EMBL/GenBank/DDBJ whole genome shotgun (WGS) entry which is preliminary data.</text>
</comment>
<dbReference type="GO" id="GO:0008360">
    <property type="term" value="P:regulation of cell shape"/>
    <property type="evidence" value="ECO:0007669"/>
    <property type="project" value="UniProtKB-KW"/>
</dbReference>
<dbReference type="GO" id="GO:0050511">
    <property type="term" value="F:undecaprenyldiphospho-muramoylpentapeptide beta-N-acetylglucosaminyltransferase activity"/>
    <property type="evidence" value="ECO:0007669"/>
    <property type="project" value="UniProtKB-UniRule"/>
</dbReference>
<dbReference type="GO" id="GO:0071555">
    <property type="term" value="P:cell wall organization"/>
    <property type="evidence" value="ECO:0007669"/>
    <property type="project" value="UniProtKB-KW"/>
</dbReference>
<dbReference type="Pfam" id="PF03033">
    <property type="entry name" value="Glyco_transf_28"/>
    <property type="match status" value="1"/>
</dbReference>
<keyword evidence="7 10" id="KW-0472">Membrane</keyword>
<dbReference type="InterPro" id="IPR007235">
    <property type="entry name" value="Glyco_trans_28_C"/>
</dbReference>
<evidence type="ECO:0000256" key="7">
    <source>
        <dbReference type="ARBA" id="ARBA00023136"/>
    </source>
</evidence>
<evidence type="ECO:0000256" key="1">
    <source>
        <dbReference type="ARBA" id="ARBA00022475"/>
    </source>
</evidence>
<evidence type="ECO:0000259" key="12">
    <source>
        <dbReference type="Pfam" id="PF04101"/>
    </source>
</evidence>
<dbReference type="PANTHER" id="PTHR21015">
    <property type="entry name" value="UDP-N-ACETYLGLUCOSAMINE--N-ACETYLMURAMYL-(PENTAPEPTIDE) PYROPHOSPHORYL-UNDECAPRENOL N-ACETYLGLUCOSAMINE TRANSFERASE 1"/>
    <property type="match status" value="1"/>
</dbReference>
<dbReference type="PANTHER" id="PTHR21015:SF27">
    <property type="entry name" value="UDP-N-ACETYLGLUCOSAMINE--N-ACETYLMURAMYL-(PENTAPEPTIDE) PYROPHOSPHORYL-UNDECAPRENOL N-ACETYLGLUCOSAMINE TRANSFERASE"/>
    <property type="match status" value="1"/>
</dbReference>
<protein>
    <recommendedName>
        <fullName evidence="10">UDP-N-acetylglucosamine--N-acetylmuramyl-(pentapeptide) pyrophosphoryl-undecaprenol N-acetylglucosamine transferase</fullName>
        <ecNumber evidence="10">2.4.1.227</ecNumber>
    </recommendedName>
    <alternativeName>
        <fullName evidence="10">Undecaprenyl-PP-MurNAc-pentapeptide-UDPGlcNAc GlcNAc transferase</fullName>
    </alternativeName>
</protein>
<evidence type="ECO:0000256" key="8">
    <source>
        <dbReference type="ARBA" id="ARBA00023306"/>
    </source>
</evidence>
<name>A0A1F6CH42_9BACT</name>
<dbReference type="HAMAP" id="MF_00033">
    <property type="entry name" value="MurG"/>
    <property type="match status" value="1"/>
</dbReference>
<sequence length="379" mass="40925">MTIAFTGGGSGGHFYPIIAIAEALHDLVRERRLIEPRLYYLAPDAFDKNALFENSIVHIRIPAGKIRRYHSIRNVTDVFVTLAGTLSALVVLLRLYPDVVLSKGGFGSIPTVLAARLLRIPIIIHESDSKPGRANLFAAKFAAKIAVSFDSAASFFPKQVQNRIARTGIPLRKALMRTEPEGARQYLGLETGVPTILILTGSLGAQRINETILTALPTLVSFANVIHQTGQIHFKNVEAVSKVVLANNPQRSRYHPFNFLSEVSLQRAAGAADVIISRAGATSIAEIGLWRKPTILIPIPESVSHDQRSNAYAYAKTGAAVVLEEENLTPHLLASEAERIVTNVEIAARMSAGAIGFADPDAARVLAGAVLDIALTHEV</sequence>
<dbReference type="GO" id="GO:0051301">
    <property type="term" value="P:cell division"/>
    <property type="evidence" value="ECO:0007669"/>
    <property type="project" value="UniProtKB-KW"/>
</dbReference>
<dbReference type="CDD" id="cd03785">
    <property type="entry name" value="GT28_MurG"/>
    <property type="match status" value="1"/>
</dbReference>
<dbReference type="GO" id="GO:0005886">
    <property type="term" value="C:plasma membrane"/>
    <property type="evidence" value="ECO:0007669"/>
    <property type="project" value="UniProtKB-SubCell"/>
</dbReference>
<dbReference type="Proteomes" id="UP000178815">
    <property type="component" value="Unassembled WGS sequence"/>
</dbReference>
<evidence type="ECO:0000256" key="6">
    <source>
        <dbReference type="ARBA" id="ARBA00022984"/>
    </source>
</evidence>
<evidence type="ECO:0000256" key="9">
    <source>
        <dbReference type="ARBA" id="ARBA00023316"/>
    </source>
</evidence>
<comment type="catalytic activity">
    <reaction evidence="10">
        <text>di-trans,octa-cis-undecaprenyl diphospho-N-acetyl-alpha-D-muramoyl-L-alanyl-D-glutamyl-meso-2,6-diaminopimeloyl-D-alanyl-D-alanine + UDP-N-acetyl-alpha-D-glucosamine = di-trans,octa-cis-undecaprenyl diphospho-[N-acetyl-alpha-D-glucosaminyl-(1-&gt;4)]-N-acetyl-alpha-D-muramoyl-L-alanyl-D-glutamyl-meso-2,6-diaminopimeloyl-D-alanyl-D-alanine + UDP + H(+)</text>
        <dbReference type="Rhea" id="RHEA:31227"/>
        <dbReference type="ChEBI" id="CHEBI:15378"/>
        <dbReference type="ChEBI" id="CHEBI:57705"/>
        <dbReference type="ChEBI" id="CHEBI:58223"/>
        <dbReference type="ChEBI" id="CHEBI:61387"/>
        <dbReference type="ChEBI" id="CHEBI:61388"/>
        <dbReference type="EC" id="2.4.1.227"/>
    </reaction>
</comment>
<keyword evidence="4 10" id="KW-0808">Transferase</keyword>
<comment type="function">
    <text evidence="10">Cell wall formation. Catalyzes the transfer of a GlcNAc subunit on undecaprenyl-pyrophosphoryl-MurNAc-pentapeptide (lipid intermediate I) to form undecaprenyl-pyrophosphoryl-MurNAc-(pentapeptide)GlcNAc (lipid intermediate II).</text>
</comment>
<dbReference type="STRING" id="1798481.A2678_01765"/>
<gene>
    <name evidence="10" type="primary">murG</name>
    <name evidence="13" type="ORF">A2678_01765</name>
</gene>
<dbReference type="UniPathway" id="UPA00219"/>
<keyword evidence="1 10" id="KW-1003">Cell membrane</keyword>
<organism evidence="13 14">
    <name type="scientific">Candidatus Kaiserbacteria bacterium RIFCSPHIGHO2_01_FULL_53_31</name>
    <dbReference type="NCBI Taxonomy" id="1798481"/>
    <lineage>
        <taxon>Bacteria</taxon>
        <taxon>Candidatus Kaiseribacteriota</taxon>
    </lineage>
</organism>
<comment type="subcellular location">
    <subcellularLocation>
        <location evidence="10">Cell membrane</location>
        <topology evidence="10">Peripheral membrane protein</topology>
        <orientation evidence="10">Cytoplasmic side</orientation>
    </subcellularLocation>
</comment>
<evidence type="ECO:0000256" key="4">
    <source>
        <dbReference type="ARBA" id="ARBA00022679"/>
    </source>
</evidence>
<dbReference type="Gene3D" id="3.40.50.2000">
    <property type="entry name" value="Glycogen Phosphorylase B"/>
    <property type="match status" value="2"/>
</dbReference>
<dbReference type="EMBL" id="MFKU01000010">
    <property type="protein sequence ID" value="OGG48574.1"/>
    <property type="molecule type" value="Genomic_DNA"/>
</dbReference>
<evidence type="ECO:0000256" key="3">
    <source>
        <dbReference type="ARBA" id="ARBA00022676"/>
    </source>
</evidence>
<reference evidence="13 14" key="1">
    <citation type="journal article" date="2016" name="Nat. Commun.">
        <title>Thousands of microbial genomes shed light on interconnected biogeochemical processes in an aquifer system.</title>
        <authorList>
            <person name="Anantharaman K."/>
            <person name="Brown C.T."/>
            <person name="Hug L.A."/>
            <person name="Sharon I."/>
            <person name="Castelle C.J."/>
            <person name="Probst A.J."/>
            <person name="Thomas B.C."/>
            <person name="Singh A."/>
            <person name="Wilkins M.J."/>
            <person name="Karaoz U."/>
            <person name="Brodie E.L."/>
            <person name="Williams K.H."/>
            <person name="Hubbard S.S."/>
            <person name="Banfield J.F."/>
        </authorList>
    </citation>
    <scope>NUCLEOTIDE SEQUENCE [LARGE SCALE GENOMIC DNA]</scope>
</reference>
<feature type="binding site" evidence="10">
    <location>
        <position position="307"/>
    </location>
    <ligand>
        <name>UDP-N-acetyl-alpha-D-glucosamine</name>
        <dbReference type="ChEBI" id="CHEBI:57705"/>
    </ligand>
</feature>
<accession>A0A1F6CH42</accession>
<dbReference type="InterPro" id="IPR006009">
    <property type="entry name" value="GlcNAc_MurG"/>
</dbReference>
<feature type="binding site" evidence="10">
    <location>
        <begin position="10"/>
        <end position="12"/>
    </location>
    <ligand>
        <name>UDP-N-acetyl-alpha-D-glucosamine</name>
        <dbReference type="ChEBI" id="CHEBI:57705"/>
    </ligand>
</feature>
<feature type="binding site" evidence="10">
    <location>
        <position position="172"/>
    </location>
    <ligand>
        <name>UDP-N-acetyl-alpha-D-glucosamine</name>
        <dbReference type="ChEBI" id="CHEBI:57705"/>
    </ligand>
</feature>
<keyword evidence="6 10" id="KW-0573">Peptidoglycan synthesis</keyword>
<keyword evidence="9 10" id="KW-0961">Cell wall biogenesis/degradation</keyword>
<evidence type="ECO:0000256" key="5">
    <source>
        <dbReference type="ARBA" id="ARBA00022960"/>
    </source>
</evidence>
<evidence type="ECO:0000256" key="10">
    <source>
        <dbReference type="HAMAP-Rule" id="MF_00033"/>
    </source>
</evidence>
<keyword evidence="8 10" id="KW-0131">Cell cycle</keyword>
<dbReference type="GO" id="GO:0009252">
    <property type="term" value="P:peptidoglycan biosynthetic process"/>
    <property type="evidence" value="ECO:0007669"/>
    <property type="project" value="UniProtKB-UniRule"/>
</dbReference>
<keyword evidence="2 10" id="KW-0132">Cell division</keyword>
<dbReference type="GO" id="GO:0051991">
    <property type="term" value="F:UDP-N-acetyl-D-glucosamine:N-acetylmuramoyl-L-alanyl-D-glutamyl-meso-2,6-diaminopimelyl-D-alanyl-D-alanine-diphosphoundecaprenol 4-beta-N-acetylglucosaminlytransferase activity"/>
    <property type="evidence" value="ECO:0007669"/>
    <property type="project" value="RHEA"/>
</dbReference>